<protein>
    <submittedName>
        <fullName evidence="1">Uncharacterized protein</fullName>
    </submittedName>
</protein>
<evidence type="ECO:0000313" key="2">
    <source>
        <dbReference type="Proteomes" id="UP001187734"/>
    </source>
</evidence>
<evidence type="ECO:0000313" key="1">
    <source>
        <dbReference type="EMBL" id="SPJ81581.1"/>
    </source>
</evidence>
<keyword evidence="2" id="KW-1185">Reference proteome</keyword>
<dbReference type="Proteomes" id="UP001187734">
    <property type="component" value="Unassembled WGS sequence"/>
</dbReference>
<comment type="caution">
    <text evidence="1">The sequence shown here is derived from an EMBL/GenBank/DDBJ whole genome shotgun (WGS) entry which is preliminary data.</text>
</comment>
<accession>A0AAE8MDK4</accession>
<proteinExistence type="predicted"/>
<sequence>MFNRLGVANETIQKTAKAAGLEVEEVEASGFGMMDGIGKFATGVAVVMSVVEVVMDIIDIVDVVEQTQTMLDKLNGTIKESYQAYFNGIRDASKAYNAAINATPSANL</sequence>
<organism evidence="1 2">
    <name type="scientific">Fusarium torulosum</name>
    <dbReference type="NCBI Taxonomy" id="33205"/>
    <lineage>
        <taxon>Eukaryota</taxon>
        <taxon>Fungi</taxon>
        <taxon>Dikarya</taxon>
        <taxon>Ascomycota</taxon>
        <taxon>Pezizomycotina</taxon>
        <taxon>Sordariomycetes</taxon>
        <taxon>Hypocreomycetidae</taxon>
        <taxon>Hypocreales</taxon>
        <taxon>Nectriaceae</taxon>
        <taxon>Fusarium</taxon>
    </lineage>
</organism>
<dbReference type="AlphaFoldDB" id="A0AAE8MDK4"/>
<reference evidence="1" key="1">
    <citation type="submission" date="2018-03" db="EMBL/GenBank/DDBJ databases">
        <authorList>
            <person name="Guldener U."/>
        </authorList>
    </citation>
    <scope>NUCLEOTIDE SEQUENCE</scope>
</reference>
<gene>
    <name evidence="1" type="ORF">FTOL_08986</name>
</gene>
<dbReference type="EMBL" id="ONZP01000322">
    <property type="protein sequence ID" value="SPJ81581.1"/>
    <property type="molecule type" value="Genomic_DNA"/>
</dbReference>
<name>A0AAE8MDK4_9HYPO</name>